<evidence type="ECO:0000313" key="2">
    <source>
        <dbReference type="Proteomes" id="UP000283269"/>
    </source>
</evidence>
<dbReference type="InParanoid" id="A0A409XB15"/>
<organism evidence="1 2">
    <name type="scientific">Psilocybe cyanescens</name>
    <dbReference type="NCBI Taxonomy" id="93625"/>
    <lineage>
        <taxon>Eukaryota</taxon>
        <taxon>Fungi</taxon>
        <taxon>Dikarya</taxon>
        <taxon>Basidiomycota</taxon>
        <taxon>Agaricomycotina</taxon>
        <taxon>Agaricomycetes</taxon>
        <taxon>Agaricomycetidae</taxon>
        <taxon>Agaricales</taxon>
        <taxon>Agaricineae</taxon>
        <taxon>Strophariaceae</taxon>
        <taxon>Psilocybe</taxon>
    </lineage>
</organism>
<sequence length="63" mass="6386">MSSIGTVPVEGTGISTSISSDLGLLGIELGGIGLGVAENLNKIVALLCLVRLAQNIRPLDILV</sequence>
<protein>
    <submittedName>
        <fullName evidence="1">Uncharacterized protein</fullName>
    </submittedName>
</protein>
<accession>A0A409XB15</accession>
<dbReference type="AlphaFoldDB" id="A0A409XB15"/>
<keyword evidence="2" id="KW-1185">Reference proteome</keyword>
<gene>
    <name evidence="1" type="ORF">CVT25_001199</name>
</gene>
<reference evidence="1 2" key="1">
    <citation type="journal article" date="2018" name="Evol. Lett.">
        <title>Horizontal gene cluster transfer increased hallucinogenic mushroom diversity.</title>
        <authorList>
            <person name="Reynolds H.T."/>
            <person name="Vijayakumar V."/>
            <person name="Gluck-Thaler E."/>
            <person name="Korotkin H.B."/>
            <person name="Matheny P.B."/>
            <person name="Slot J.C."/>
        </authorList>
    </citation>
    <scope>NUCLEOTIDE SEQUENCE [LARGE SCALE GENOMIC DNA]</scope>
    <source>
        <strain evidence="1 2">2631</strain>
    </source>
</reference>
<dbReference type="EMBL" id="NHYD01002185">
    <property type="protein sequence ID" value="PPQ87931.1"/>
    <property type="molecule type" value="Genomic_DNA"/>
</dbReference>
<name>A0A409XB15_PSICY</name>
<comment type="caution">
    <text evidence="1">The sequence shown here is derived from an EMBL/GenBank/DDBJ whole genome shotgun (WGS) entry which is preliminary data.</text>
</comment>
<evidence type="ECO:0000313" key="1">
    <source>
        <dbReference type="EMBL" id="PPQ87931.1"/>
    </source>
</evidence>
<dbReference type="Proteomes" id="UP000283269">
    <property type="component" value="Unassembled WGS sequence"/>
</dbReference>
<proteinExistence type="predicted"/>